<keyword evidence="3" id="KW-1185">Reference proteome</keyword>
<keyword evidence="1" id="KW-0472">Membrane</keyword>
<evidence type="ECO:0000313" key="3">
    <source>
        <dbReference type="Proteomes" id="UP001142055"/>
    </source>
</evidence>
<organism evidence="2 3">
    <name type="scientific">Blomia tropicalis</name>
    <name type="common">Mite</name>
    <dbReference type="NCBI Taxonomy" id="40697"/>
    <lineage>
        <taxon>Eukaryota</taxon>
        <taxon>Metazoa</taxon>
        <taxon>Ecdysozoa</taxon>
        <taxon>Arthropoda</taxon>
        <taxon>Chelicerata</taxon>
        <taxon>Arachnida</taxon>
        <taxon>Acari</taxon>
        <taxon>Acariformes</taxon>
        <taxon>Sarcoptiformes</taxon>
        <taxon>Astigmata</taxon>
        <taxon>Glycyphagoidea</taxon>
        <taxon>Echimyopodidae</taxon>
        <taxon>Blomia</taxon>
    </lineage>
</organism>
<dbReference type="Proteomes" id="UP001142055">
    <property type="component" value="Chromosome 2"/>
</dbReference>
<keyword evidence="1" id="KW-1133">Transmembrane helix</keyword>
<dbReference type="EMBL" id="JAPWDV010000002">
    <property type="protein sequence ID" value="KAJ6218768.1"/>
    <property type="molecule type" value="Genomic_DNA"/>
</dbReference>
<proteinExistence type="predicted"/>
<accession>A0A9Q0RK50</accession>
<reference evidence="2" key="1">
    <citation type="submission" date="2022-12" db="EMBL/GenBank/DDBJ databases">
        <title>Genome assemblies of Blomia tropicalis.</title>
        <authorList>
            <person name="Cui Y."/>
        </authorList>
    </citation>
    <scope>NUCLEOTIDE SEQUENCE</scope>
    <source>
        <tissue evidence="2">Adult mites</tissue>
    </source>
</reference>
<evidence type="ECO:0000256" key="1">
    <source>
        <dbReference type="SAM" id="Phobius"/>
    </source>
</evidence>
<sequence length="673" mass="77823">MHFSSILPFISIVYSVLLRQYIYALDLDVHHHQYNTSREFVYNQLVTGNVSTSLIGLGLIPSSSDSNHSRFLLFVNSCLNPNDFAIEDCMLIFDKPNHPSSSSIDTIPRYHLGQMTKLKDKWPPLYNTIQKYSFNFVSPVPCMAIVKDVNTEHYFIWIWFNQQTEDQHRFLITYDLNIPYEQPQTYTLNRLPIMPIISSYIPGIIYGNWNQVSEYFRPFYLVAFKSDFKLSIKVPESSFSQVSTICRHDEQDKYFWIANGRHSNCPNGTFGTFLNIPGIAGFTDSDRVFLFDYNSDRNLSKVLTWPVSSISTTNEKHFKLVTIDHISWNDFLILDSISPNNDTEEQASNVLKKHSSVIAIEDCIIIFDRHNITSTSSLSKNAIPRYHLGQMTRLKDKWPLLYKKIHYNNAQFINPLPYVAVICDPLTGHYLLWIWSDQKIRSLIVYDLNMLKQEPKMYTINRLPTSPIISSYKPGILYGNLNSLPNGYNQPFYLVKFKTDINLNHEIEDKAFKHVYTICQHDDQIRFLWIDKGYQENCSNGSKEFATILGITGFSDSSRLYFIAKETKLRQRTIFSFPISSFSNADQNHSYLTSVDHIKLEQFLVLSNVSSNVEYVVDDQLVQVFEPTERSIVRNVIIVSLSVFALIVCIVIASFFLVSARTDSEMNSNIYVT</sequence>
<evidence type="ECO:0000313" key="2">
    <source>
        <dbReference type="EMBL" id="KAJ6218768.1"/>
    </source>
</evidence>
<name>A0A9Q0RK50_BLOTA</name>
<feature type="transmembrane region" description="Helical" evidence="1">
    <location>
        <begin position="636"/>
        <end position="658"/>
    </location>
</feature>
<comment type="caution">
    <text evidence="2">The sequence shown here is derived from an EMBL/GenBank/DDBJ whole genome shotgun (WGS) entry which is preliminary data.</text>
</comment>
<gene>
    <name evidence="2" type="ORF">RDWZM_004580</name>
</gene>
<keyword evidence="1" id="KW-0812">Transmembrane</keyword>
<protein>
    <submittedName>
        <fullName evidence="2">Uncharacterized protein</fullName>
    </submittedName>
</protein>
<dbReference type="AlphaFoldDB" id="A0A9Q0RK50"/>